<organism evidence="3 4">
    <name type="scientific">Hymenobacter sedentarius</name>
    <dbReference type="NCBI Taxonomy" id="1411621"/>
    <lineage>
        <taxon>Bacteria</taxon>
        <taxon>Pseudomonadati</taxon>
        <taxon>Bacteroidota</taxon>
        <taxon>Cytophagia</taxon>
        <taxon>Cytophagales</taxon>
        <taxon>Hymenobacteraceae</taxon>
        <taxon>Hymenobacter</taxon>
    </lineage>
</organism>
<dbReference type="Proteomes" id="UP000059542">
    <property type="component" value="Chromosome"/>
</dbReference>
<evidence type="ECO:0000256" key="1">
    <source>
        <dbReference type="SAM" id="MobiDB-lite"/>
    </source>
</evidence>
<reference evidence="3 4" key="1">
    <citation type="submission" date="2015-12" db="EMBL/GenBank/DDBJ databases">
        <authorList>
            <person name="Shamseldin A."/>
            <person name="Moawad H."/>
            <person name="Abd El-Rahim W.M."/>
            <person name="Sadowsky M.J."/>
        </authorList>
    </citation>
    <scope>NUCLEOTIDE SEQUENCE [LARGE SCALE GENOMIC DNA]</scope>
    <source>
        <strain evidence="3 4">DG5B</strain>
    </source>
</reference>
<keyword evidence="4" id="KW-1185">Reference proteome</keyword>
<dbReference type="PROSITE" id="PS51257">
    <property type="entry name" value="PROKAR_LIPOPROTEIN"/>
    <property type="match status" value="1"/>
</dbReference>
<evidence type="ECO:0000313" key="4">
    <source>
        <dbReference type="Proteomes" id="UP000059542"/>
    </source>
</evidence>
<name>A0A0U3SI75_9BACT</name>
<keyword evidence="2" id="KW-0732">Signal</keyword>
<evidence type="ECO:0000256" key="2">
    <source>
        <dbReference type="SAM" id="SignalP"/>
    </source>
</evidence>
<dbReference type="RefSeq" id="WP_068193951.1">
    <property type="nucleotide sequence ID" value="NZ_CP013909.1"/>
</dbReference>
<protein>
    <recommendedName>
        <fullName evidence="5">Lipoprotein</fullName>
    </recommendedName>
</protein>
<dbReference type="EMBL" id="CP013909">
    <property type="protein sequence ID" value="ALW85830.1"/>
    <property type="molecule type" value="Genomic_DNA"/>
</dbReference>
<dbReference type="KEGG" id="hyg:AUC43_12445"/>
<evidence type="ECO:0000313" key="3">
    <source>
        <dbReference type="EMBL" id="ALW85830.1"/>
    </source>
</evidence>
<accession>A0A0U3SI75</accession>
<feature type="chain" id="PRO_5006845006" description="Lipoprotein" evidence="2">
    <location>
        <begin position="24"/>
        <end position="91"/>
    </location>
</feature>
<dbReference type="AlphaFoldDB" id="A0A0U3SI75"/>
<sequence length="91" mass="10421">MKTKSWLFAIGFCALLLSGCAASVGVGADYGYYPPVHAYYAPVRPYYYPPRPVVVVPRYYRPPYRSHYDGYRRDGGNNGYGNYGHSRRRLD</sequence>
<evidence type="ECO:0008006" key="5">
    <source>
        <dbReference type="Google" id="ProtNLM"/>
    </source>
</evidence>
<feature type="region of interest" description="Disordered" evidence="1">
    <location>
        <begin position="70"/>
        <end position="91"/>
    </location>
</feature>
<proteinExistence type="predicted"/>
<gene>
    <name evidence="3" type="ORF">AUC43_12445</name>
</gene>
<feature type="signal peptide" evidence="2">
    <location>
        <begin position="1"/>
        <end position="23"/>
    </location>
</feature>